<keyword evidence="1" id="KW-0808">Transferase</keyword>
<organism evidence="3 4">
    <name type="scientific">Rhizobium setariae</name>
    <dbReference type="NCBI Taxonomy" id="2801340"/>
    <lineage>
        <taxon>Bacteria</taxon>
        <taxon>Pseudomonadati</taxon>
        <taxon>Pseudomonadota</taxon>
        <taxon>Alphaproteobacteria</taxon>
        <taxon>Hyphomicrobiales</taxon>
        <taxon>Rhizobiaceae</taxon>
        <taxon>Rhizobium/Agrobacterium group</taxon>
        <taxon>Rhizobium</taxon>
    </lineage>
</organism>
<dbReference type="InterPro" id="IPR051091">
    <property type="entry name" value="O-Glucosyltr/Glycosyltrsf_90"/>
</dbReference>
<dbReference type="GO" id="GO:0016740">
    <property type="term" value="F:transferase activity"/>
    <property type="evidence" value="ECO:0007669"/>
    <property type="project" value="UniProtKB-KW"/>
</dbReference>
<accession>A0A937CQH7</accession>
<dbReference type="AlphaFoldDB" id="A0A937CQH7"/>
<evidence type="ECO:0000313" key="4">
    <source>
        <dbReference type="Proteomes" id="UP000633219"/>
    </source>
</evidence>
<evidence type="ECO:0000256" key="1">
    <source>
        <dbReference type="ARBA" id="ARBA00022679"/>
    </source>
</evidence>
<dbReference type="PANTHER" id="PTHR12203">
    <property type="entry name" value="KDEL LYS-ASP-GLU-LEU CONTAINING - RELATED"/>
    <property type="match status" value="1"/>
</dbReference>
<evidence type="ECO:0000313" key="3">
    <source>
        <dbReference type="EMBL" id="MBL0373027.1"/>
    </source>
</evidence>
<protein>
    <submittedName>
        <fullName evidence="3">Lipopolysaccharide-modifying protein</fullName>
    </submittedName>
</protein>
<dbReference type="EMBL" id="JAEQNC010000006">
    <property type="protein sequence ID" value="MBL0373027.1"/>
    <property type="molecule type" value="Genomic_DNA"/>
</dbReference>
<keyword evidence="4" id="KW-1185">Reference proteome</keyword>
<dbReference type="Proteomes" id="UP000633219">
    <property type="component" value="Unassembled WGS sequence"/>
</dbReference>
<comment type="caution">
    <text evidence="3">The sequence shown here is derived from an EMBL/GenBank/DDBJ whole genome shotgun (WGS) entry which is preliminary data.</text>
</comment>
<proteinExistence type="predicted"/>
<gene>
    <name evidence="3" type="ORF">JJB09_13410</name>
</gene>
<evidence type="ECO:0000259" key="2">
    <source>
        <dbReference type="SMART" id="SM00672"/>
    </source>
</evidence>
<feature type="domain" description="Glycosyl transferase CAP10" evidence="2">
    <location>
        <begin position="100"/>
        <end position="321"/>
    </location>
</feature>
<dbReference type="Pfam" id="PF05686">
    <property type="entry name" value="Glyco_transf_90"/>
    <property type="match status" value="1"/>
</dbReference>
<dbReference type="InterPro" id="IPR006598">
    <property type="entry name" value="CAP10"/>
</dbReference>
<sequence length="348" mass="39557">MVICMTNLNPISVYTGLKVARHFRREFARVSARAPAIRIRQTNAGNPPKDVLIERRGQQFSLVIEKAVDPFYAKHMCRKICAYAYWLSLCPPEVKQITVNASDGETVSNARFAPSVRFPQHVALPDPYFFQDLGFADDLEAGKSAPCWEERSDDIAWRGRMNGCGWISFAPEDVDNQAVLQRMRMVLRLQGMAGTDVRFVGTRKNDAAFALMARQSGFVAEPIPPQSWLGRKFAIDIDGFANTWSNLLVRMLYGCCVLKVETQFGFRQWYYDELKPFEHYVPVCADMTDFAEKIEWVRTHDTEAKAIARRGQALARALTFKTQAGRAATLIEQHWDSDSQPAKHLIRP</sequence>
<name>A0A937CQH7_9HYPH</name>
<reference evidence="3" key="1">
    <citation type="submission" date="2021-01" db="EMBL/GenBank/DDBJ databases">
        <title>Rhizobium sp. strain KVB221 16S ribosomal RNA gene Genome sequencing and assembly.</title>
        <authorList>
            <person name="Kang M."/>
        </authorList>
    </citation>
    <scope>NUCLEOTIDE SEQUENCE</scope>
    <source>
        <strain evidence="3">KVB221</strain>
    </source>
</reference>
<dbReference type="SMART" id="SM00672">
    <property type="entry name" value="CAP10"/>
    <property type="match status" value="1"/>
</dbReference>
<dbReference type="PANTHER" id="PTHR12203:SF35">
    <property type="entry name" value="PROTEIN O-GLUCOSYLTRANSFERASE 1"/>
    <property type="match status" value="1"/>
</dbReference>